<proteinExistence type="predicted"/>
<evidence type="ECO:0000259" key="1">
    <source>
        <dbReference type="Pfam" id="PF21722"/>
    </source>
</evidence>
<evidence type="ECO:0000313" key="3">
    <source>
        <dbReference type="Proteomes" id="UP001302257"/>
    </source>
</evidence>
<accession>A0ABZ0B2G6</accession>
<evidence type="ECO:0000313" key="2">
    <source>
        <dbReference type="EMBL" id="WNO06052.1"/>
    </source>
</evidence>
<sequence length="455" mass="41982">MPNRYFNNIINLLTGTKARAADVEADFTAVSAGLDIVQAEMDAKAPLASPNFSGTPTAPTAPGGTNTTQIATCQFVLQQALSTTLPGQAGNAGKALVTDGTNASWQSVTASWSTLTGKPTTFAGFGFSASQSRIDIGITTTGDAVVTAASQSAARTAIGASTVGSAIMIAADAAAVRVAAGAGATGDTLFTAGTATAARTALGAGATGDALFTAANVASAIATLGLTTVAAITPATATPLAGSGSGVVGVSTKYAREDHAHPIVAAGFSNLQVFTASGTFTVPAGVTTAKVTVVGGGGGGGGSSGGIGFGGGGGGASVRIVTGLTPGGTVAVTVGAGGAAGGVNSAGGGGGTSSFGAFCSATGGGGGSTSGGTGCAFGGLGSGGSLNMRGGTGGFGTSGFNFGGSSYFSGGIPGTDTGGGSGNGGTLGGGGSGGVFNGGSFNGGAGGAGVVLVEF</sequence>
<dbReference type="Proteomes" id="UP001302257">
    <property type="component" value="Chromosome"/>
</dbReference>
<name>A0ABZ0B2G6_9BURK</name>
<dbReference type="RefSeq" id="WP_313868774.1">
    <property type="nucleotide sequence ID" value="NZ_CP132507.1"/>
</dbReference>
<dbReference type="Pfam" id="PF21722">
    <property type="entry name" value="Gly_rich_2"/>
    <property type="match status" value="1"/>
</dbReference>
<gene>
    <name evidence="2" type="ORF">RAN89_06375</name>
</gene>
<protein>
    <recommendedName>
        <fullName evidence="1">Glycine-rich domain-containing protein</fullName>
    </recommendedName>
</protein>
<keyword evidence="3" id="KW-1185">Reference proteome</keyword>
<reference evidence="2 3" key="1">
    <citation type="submission" date="2023-08" db="EMBL/GenBank/DDBJ databases">
        <title>Rhodoferax potami sp. nov. and Rhodoferax mekongensis sp. nov., isolated from the Mekong River in Thailand.</title>
        <authorList>
            <person name="Kitikhun S."/>
            <person name="Charoenyingcharoen P."/>
            <person name="Siriarchawattana P."/>
            <person name="Likhitrattanapisal S."/>
            <person name="Nilsakha T."/>
            <person name="Chanpet A."/>
            <person name="Rattanawaree P."/>
            <person name="Ingsriswang S."/>
        </authorList>
    </citation>
    <scope>NUCLEOTIDE SEQUENCE [LARGE SCALE GENOMIC DNA]</scope>
    <source>
        <strain evidence="2 3">TBRC 17307</strain>
    </source>
</reference>
<dbReference type="InterPro" id="IPR049304">
    <property type="entry name" value="Gly_rich_dom"/>
</dbReference>
<organism evidence="2 3">
    <name type="scientific">Rhodoferax mekongensis</name>
    <dbReference type="NCBI Taxonomy" id="3068341"/>
    <lineage>
        <taxon>Bacteria</taxon>
        <taxon>Pseudomonadati</taxon>
        <taxon>Pseudomonadota</taxon>
        <taxon>Betaproteobacteria</taxon>
        <taxon>Burkholderiales</taxon>
        <taxon>Comamonadaceae</taxon>
        <taxon>Rhodoferax</taxon>
    </lineage>
</organism>
<dbReference type="EMBL" id="CP132507">
    <property type="protein sequence ID" value="WNO06052.1"/>
    <property type="molecule type" value="Genomic_DNA"/>
</dbReference>
<feature type="domain" description="Glycine-rich" evidence="1">
    <location>
        <begin position="275"/>
        <end position="454"/>
    </location>
</feature>